<evidence type="ECO:0008006" key="3">
    <source>
        <dbReference type="Google" id="ProtNLM"/>
    </source>
</evidence>
<dbReference type="EMBL" id="JARWBG010000016">
    <property type="protein sequence ID" value="MDH2390247.1"/>
    <property type="molecule type" value="Genomic_DNA"/>
</dbReference>
<reference evidence="1 2" key="1">
    <citation type="submission" date="2023-04" db="EMBL/GenBank/DDBJ databases">
        <title>Streptomyces chengmaiensis sp. nov. isolated from the stem of mangrove plant in Hainan.</title>
        <authorList>
            <person name="Huang X."/>
            <person name="Zhou S."/>
            <person name="Chu X."/>
            <person name="Xie Y."/>
            <person name="Lin Y."/>
        </authorList>
    </citation>
    <scope>NUCLEOTIDE SEQUENCE [LARGE SCALE GENOMIC DNA]</scope>
    <source>
        <strain evidence="1 2">HNM0663</strain>
    </source>
</reference>
<evidence type="ECO:0000313" key="1">
    <source>
        <dbReference type="EMBL" id="MDH2390247.1"/>
    </source>
</evidence>
<comment type="caution">
    <text evidence="1">The sequence shown here is derived from an EMBL/GenBank/DDBJ whole genome shotgun (WGS) entry which is preliminary data.</text>
</comment>
<dbReference type="RefSeq" id="WP_279928719.1">
    <property type="nucleotide sequence ID" value="NZ_JARWBG010000016.1"/>
</dbReference>
<keyword evidence="2" id="KW-1185">Reference proteome</keyword>
<protein>
    <recommendedName>
        <fullName evidence="3">Amidase</fullName>
    </recommendedName>
</protein>
<dbReference type="Proteomes" id="UP001223144">
    <property type="component" value="Unassembled WGS sequence"/>
</dbReference>
<name>A0ABT6HNE9_9ACTN</name>
<accession>A0ABT6HNE9</accession>
<sequence length="72" mass="7552">MTDIPLSAGEAVRWARRAGLPLDAEHAPAVAARADRVHALLSPLRTLEFGETPPAAAYDALKEPGHAAGRAE</sequence>
<gene>
    <name evidence="1" type="ORF">QCN29_15895</name>
</gene>
<evidence type="ECO:0000313" key="2">
    <source>
        <dbReference type="Proteomes" id="UP001223144"/>
    </source>
</evidence>
<proteinExistence type="predicted"/>
<organism evidence="1 2">
    <name type="scientific">Streptomyces chengmaiensis</name>
    <dbReference type="NCBI Taxonomy" id="3040919"/>
    <lineage>
        <taxon>Bacteria</taxon>
        <taxon>Bacillati</taxon>
        <taxon>Actinomycetota</taxon>
        <taxon>Actinomycetes</taxon>
        <taxon>Kitasatosporales</taxon>
        <taxon>Streptomycetaceae</taxon>
        <taxon>Streptomyces</taxon>
    </lineage>
</organism>